<organism evidence="5">
    <name type="scientific">marine metagenome</name>
    <dbReference type="NCBI Taxonomy" id="408172"/>
    <lineage>
        <taxon>unclassified sequences</taxon>
        <taxon>metagenomes</taxon>
        <taxon>ecological metagenomes</taxon>
    </lineage>
</organism>
<dbReference type="InterPro" id="IPR042171">
    <property type="entry name" value="Acyl-CoA_hotdog"/>
</dbReference>
<evidence type="ECO:0000256" key="1">
    <source>
        <dbReference type="ARBA" id="ARBA00006538"/>
    </source>
</evidence>
<evidence type="ECO:0000259" key="4">
    <source>
        <dbReference type="Pfam" id="PF13622"/>
    </source>
</evidence>
<sequence length="221" mass="25351">MKKHNWPPVMDHYISMNPLERLLSLLDLEPIEENLFRGYHPPDRKKRLFGGQVIAQALVATMDTVPMDRSPHSLHAYFLRAGDPGQPALFEVERIRDGKSFTTRRVVVVQNGLAIFTMDASFHIAEEGLSHQEPMPALYPPSEDQLVDGLKQRPFLSYRENHKQLLEQVPQEPEQQIWIKANGHAPMEPRMHLALLAYESDEALLGTARMPHRGKFERSSM</sequence>
<dbReference type="PANTHER" id="PTHR11066">
    <property type="entry name" value="ACYL-COA THIOESTERASE"/>
    <property type="match status" value="1"/>
</dbReference>
<dbReference type="InterPro" id="IPR025652">
    <property type="entry name" value="TesB_C"/>
</dbReference>
<feature type="domain" description="Acyl-CoA thioesterase 2 C-terminal" evidence="3">
    <location>
        <begin position="172"/>
        <end position="217"/>
    </location>
</feature>
<evidence type="ECO:0008006" key="6">
    <source>
        <dbReference type="Google" id="ProtNLM"/>
    </source>
</evidence>
<dbReference type="CDD" id="cd03445">
    <property type="entry name" value="Thioesterase_II_repeat2"/>
    <property type="match status" value="1"/>
</dbReference>
<dbReference type="GO" id="GO:0009062">
    <property type="term" value="P:fatty acid catabolic process"/>
    <property type="evidence" value="ECO:0007669"/>
    <property type="project" value="TreeGrafter"/>
</dbReference>
<feature type="non-terminal residue" evidence="5">
    <location>
        <position position="221"/>
    </location>
</feature>
<dbReference type="InterPro" id="IPR003703">
    <property type="entry name" value="Acyl_CoA_thio"/>
</dbReference>
<dbReference type="GO" id="GO:0006637">
    <property type="term" value="P:acyl-CoA metabolic process"/>
    <property type="evidence" value="ECO:0007669"/>
    <property type="project" value="InterPro"/>
</dbReference>
<protein>
    <recommendedName>
        <fullName evidence="6">Acyl-CoA thioesterase II domain-containing protein</fullName>
    </recommendedName>
</protein>
<dbReference type="Gene3D" id="2.40.160.210">
    <property type="entry name" value="Acyl-CoA thioesterase, double hotdog domain"/>
    <property type="match status" value="1"/>
</dbReference>
<dbReference type="GO" id="GO:0047617">
    <property type="term" value="F:fatty acyl-CoA hydrolase activity"/>
    <property type="evidence" value="ECO:0007669"/>
    <property type="project" value="InterPro"/>
</dbReference>
<dbReference type="InterPro" id="IPR049449">
    <property type="entry name" value="TesB_ACOT8-like_N"/>
</dbReference>
<feature type="domain" description="Acyl-CoA thioesterase-like N-terminal HotDog" evidence="4">
    <location>
        <begin position="47"/>
        <end position="123"/>
    </location>
</feature>
<accession>A0A382WM81</accession>
<dbReference type="SUPFAM" id="SSF54637">
    <property type="entry name" value="Thioesterase/thiol ester dehydrase-isomerase"/>
    <property type="match status" value="2"/>
</dbReference>
<comment type="similarity">
    <text evidence="1">Belongs to the C/M/P thioester hydrolase family.</text>
</comment>
<evidence type="ECO:0000259" key="3">
    <source>
        <dbReference type="Pfam" id="PF02551"/>
    </source>
</evidence>
<dbReference type="PANTHER" id="PTHR11066:SF34">
    <property type="entry name" value="ACYL-COENZYME A THIOESTERASE 8"/>
    <property type="match status" value="1"/>
</dbReference>
<name>A0A382WM81_9ZZZZ</name>
<reference evidence="5" key="1">
    <citation type="submission" date="2018-05" db="EMBL/GenBank/DDBJ databases">
        <authorList>
            <person name="Lanie J.A."/>
            <person name="Ng W.-L."/>
            <person name="Kazmierczak K.M."/>
            <person name="Andrzejewski T.M."/>
            <person name="Davidsen T.M."/>
            <person name="Wayne K.J."/>
            <person name="Tettelin H."/>
            <person name="Glass J.I."/>
            <person name="Rusch D."/>
            <person name="Podicherti R."/>
            <person name="Tsui H.-C.T."/>
            <person name="Winkler M.E."/>
        </authorList>
    </citation>
    <scope>NUCLEOTIDE SEQUENCE</scope>
</reference>
<dbReference type="EMBL" id="UINC01160842">
    <property type="protein sequence ID" value="SVD59710.1"/>
    <property type="molecule type" value="Genomic_DNA"/>
</dbReference>
<keyword evidence="2" id="KW-0378">Hydrolase</keyword>
<proteinExistence type="inferred from homology"/>
<dbReference type="Pfam" id="PF02551">
    <property type="entry name" value="Acyl_CoA_thio"/>
    <property type="match status" value="1"/>
</dbReference>
<dbReference type="AlphaFoldDB" id="A0A382WM81"/>
<gene>
    <name evidence="5" type="ORF">METZ01_LOCUS412564</name>
</gene>
<dbReference type="InterPro" id="IPR029069">
    <property type="entry name" value="HotDog_dom_sf"/>
</dbReference>
<dbReference type="Pfam" id="PF13622">
    <property type="entry name" value="4HBT_3"/>
    <property type="match status" value="1"/>
</dbReference>
<evidence type="ECO:0000256" key="2">
    <source>
        <dbReference type="ARBA" id="ARBA00022801"/>
    </source>
</evidence>
<evidence type="ECO:0000313" key="5">
    <source>
        <dbReference type="EMBL" id="SVD59710.1"/>
    </source>
</evidence>